<dbReference type="EMBL" id="JBHRZV010000049">
    <property type="protein sequence ID" value="MFC3928271.1"/>
    <property type="molecule type" value="Genomic_DNA"/>
</dbReference>
<evidence type="ECO:0000313" key="3">
    <source>
        <dbReference type="Proteomes" id="UP001595807"/>
    </source>
</evidence>
<dbReference type="Proteomes" id="UP001595807">
    <property type="component" value="Unassembled WGS sequence"/>
</dbReference>
<dbReference type="InterPro" id="IPR000182">
    <property type="entry name" value="GNAT_dom"/>
</dbReference>
<name>A0ABV8CVY0_9STRE</name>
<feature type="domain" description="N-acetyltransferase" evidence="1">
    <location>
        <begin position="2"/>
        <end position="152"/>
    </location>
</feature>
<proteinExistence type="predicted"/>
<dbReference type="InterPro" id="IPR016181">
    <property type="entry name" value="Acyl_CoA_acyltransferase"/>
</dbReference>
<dbReference type="PROSITE" id="PS51186">
    <property type="entry name" value="GNAT"/>
    <property type="match status" value="1"/>
</dbReference>
<sequence>MITLKPVDESSFYQVLQLTVREEQRHWVADNATSLAECWLYRDNGDVFPYAVHTDEGVVGFVLIDIDEDDKQFMLWRVMIDQSQQGKGYGKSVLEAVMELAKNHPICDHLRVDYVKGNDKMAHLLSKLDFEVCGEDEREMFTQKTYKRYPSIHRLSSSVRSA</sequence>
<organism evidence="2 3">
    <name type="scientific">Streptococcus caprae</name>
    <dbReference type="NCBI Taxonomy" id="1640501"/>
    <lineage>
        <taxon>Bacteria</taxon>
        <taxon>Bacillati</taxon>
        <taxon>Bacillota</taxon>
        <taxon>Bacilli</taxon>
        <taxon>Lactobacillales</taxon>
        <taxon>Streptococcaceae</taxon>
        <taxon>Streptococcus</taxon>
    </lineage>
</organism>
<evidence type="ECO:0000259" key="1">
    <source>
        <dbReference type="PROSITE" id="PS51186"/>
    </source>
</evidence>
<dbReference type="EC" id="2.3.-.-" evidence="2"/>
<dbReference type="CDD" id="cd04301">
    <property type="entry name" value="NAT_SF"/>
    <property type="match status" value="1"/>
</dbReference>
<keyword evidence="2" id="KW-0808">Transferase</keyword>
<dbReference type="GO" id="GO:0016746">
    <property type="term" value="F:acyltransferase activity"/>
    <property type="evidence" value="ECO:0007669"/>
    <property type="project" value="UniProtKB-KW"/>
</dbReference>
<accession>A0ABV8CVY0</accession>
<reference evidence="3" key="1">
    <citation type="journal article" date="2019" name="Int. J. Syst. Evol. Microbiol.">
        <title>The Global Catalogue of Microorganisms (GCM) 10K type strain sequencing project: providing services to taxonomists for standard genome sequencing and annotation.</title>
        <authorList>
            <consortium name="The Broad Institute Genomics Platform"/>
            <consortium name="The Broad Institute Genome Sequencing Center for Infectious Disease"/>
            <person name="Wu L."/>
            <person name="Ma J."/>
        </authorList>
    </citation>
    <scope>NUCLEOTIDE SEQUENCE [LARGE SCALE GENOMIC DNA]</scope>
    <source>
        <strain evidence="3">CCUG 67170</strain>
    </source>
</reference>
<dbReference type="Gene3D" id="3.40.630.30">
    <property type="match status" value="1"/>
</dbReference>
<protein>
    <submittedName>
        <fullName evidence="2">GNAT family N-acetyltransferase</fullName>
        <ecNumber evidence="2">2.3.-.-</ecNumber>
    </submittedName>
</protein>
<comment type="caution">
    <text evidence="2">The sequence shown here is derived from an EMBL/GenBank/DDBJ whole genome shotgun (WGS) entry which is preliminary data.</text>
</comment>
<dbReference type="SUPFAM" id="SSF55729">
    <property type="entry name" value="Acyl-CoA N-acyltransferases (Nat)"/>
    <property type="match status" value="1"/>
</dbReference>
<gene>
    <name evidence="2" type="ORF">ACFORF_06790</name>
</gene>
<keyword evidence="3" id="KW-1185">Reference proteome</keyword>
<dbReference type="Pfam" id="PF00583">
    <property type="entry name" value="Acetyltransf_1"/>
    <property type="match status" value="1"/>
</dbReference>
<keyword evidence="2" id="KW-0012">Acyltransferase</keyword>
<dbReference type="RefSeq" id="WP_380426666.1">
    <property type="nucleotide sequence ID" value="NZ_JBHRZV010000049.1"/>
</dbReference>
<evidence type="ECO:0000313" key="2">
    <source>
        <dbReference type="EMBL" id="MFC3928271.1"/>
    </source>
</evidence>